<dbReference type="InterPro" id="IPR050464">
    <property type="entry name" value="Zeta_carotene_desat/Oxidored"/>
</dbReference>
<dbReference type="Gene3D" id="3.90.660.10">
    <property type="match status" value="1"/>
</dbReference>
<dbReference type="GO" id="GO:0016491">
    <property type="term" value="F:oxidoreductase activity"/>
    <property type="evidence" value="ECO:0007669"/>
    <property type="project" value="InterPro"/>
</dbReference>
<evidence type="ECO:0000313" key="3">
    <source>
        <dbReference type="EMBL" id="SMO43053.1"/>
    </source>
</evidence>
<feature type="region of interest" description="Disordered" evidence="1">
    <location>
        <begin position="234"/>
        <end position="256"/>
    </location>
</feature>
<feature type="compositionally biased region" description="Basic and acidic residues" evidence="1">
    <location>
        <begin position="241"/>
        <end position="251"/>
    </location>
</feature>
<organism evidence="3 4">
    <name type="scientific">Halorubrum cibi</name>
    <dbReference type="NCBI Taxonomy" id="413815"/>
    <lineage>
        <taxon>Archaea</taxon>
        <taxon>Methanobacteriati</taxon>
        <taxon>Methanobacteriota</taxon>
        <taxon>Stenosarchaea group</taxon>
        <taxon>Halobacteria</taxon>
        <taxon>Halobacteriales</taxon>
        <taxon>Haloferacaceae</taxon>
        <taxon>Halorubrum</taxon>
    </lineage>
</organism>
<evidence type="ECO:0000259" key="2">
    <source>
        <dbReference type="Pfam" id="PF01593"/>
    </source>
</evidence>
<proteinExistence type="predicted"/>
<dbReference type="Gene3D" id="3.50.50.60">
    <property type="entry name" value="FAD/NAD(P)-binding domain"/>
    <property type="match status" value="1"/>
</dbReference>
<dbReference type="AlphaFoldDB" id="A0A521B7J6"/>
<dbReference type="RefSeq" id="WP_142985507.1">
    <property type="nucleotide sequence ID" value="NZ_FXTD01000002.1"/>
</dbReference>
<keyword evidence="4" id="KW-1185">Reference proteome</keyword>
<feature type="domain" description="Amine oxidase" evidence="2">
    <location>
        <begin position="9"/>
        <end position="457"/>
    </location>
</feature>
<dbReference type="Pfam" id="PF01593">
    <property type="entry name" value="Amino_oxidase"/>
    <property type="match status" value="1"/>
</dbReference>
<gene>
    <name evidence="3" type="ORF">SAMN06264867_10267</name>
</gene>
<dbReference type="Gene3D" id="1.10.405.10">
    <property type="entry name" value="Guanine Nucleotide Dissociation Inhibitor, domain 1"/>
    <property type="match status" value="1"/>
</dbReference>
<evidence type="ECO:0000256" key="1">
    <source>
        <dbReference type="SAM" id="MobiDB-lite"/>
    </source>
</evidence>
<dbReference type="OrthoDB" id="11867at2157"/>
<name>A0A521B7J6_9EURY</name>
<feature type="region of interest" description="Disordered" evidence="1">
    <location>
        <begin position="123"/>
        <end position="147"/>
    </location>
</feature>
<dbReference type="EMBL" id="FXTD01000002">
    <property type="protein sequence ID" value="SMO43053.1"/>
    <property type="molecule type" value="Genomic_DNA"/>
</dbReference>
<feature type="compositionally biased region" description="Basic and acidic residues" evidence="1">
    <location>
        <begin position="137"/>
        <end position="146"/>
    </location>
</feature>
<evidence type="ECO:0000313" key="4">
    <source>
        <dbReference type="Proteomes" id="UP000319712"/>
    </source>
</evidence>
<dbReference type="InterPro" id="IPR036188">
    <property type="entry name" value="FAD/NAD-bd_sf"/>
</dbReference>
<sequence length="480" mass="50187">MYGVVGGGLAGLAATARLREAGHEVRLFEATNAVGGRARAVDTAGDPVERFPHYLSRGDDALTSLAADHGLDDRIAWRRGRTARYRDGAVHPLDAPWERLAYPGTGLVDAARARRLAQAVRNLDDADGGHDDDDDRDAGSDPRTDLDTTTVEAFVTDRASRATYEGYVEPVLRAEFGDRAGDVSAAWLAEWLRSWEGHDRDGMAVGCVDGSTARLADALVEAIGEEAVRTGSRVTGVDASGVDRDHDRDGGDGDGIPMMVETPTGRRVVDCEGVVVAAGPSTLRDVTGVDPGVEAIPGTCALVATDEPIVDAWRVTVEPGALSTGEDAPFGTLFAHTNLLSPERYGGDHLTYLVGRGGSAEDADGAEDGGEETVRDRWLSALEDLFPTFSSEEVRSFRVARDPAAAVVARPGERVPIDLGEAGLPGVAYAGPGSRLDRFGGSPGARIAAGVAAAEAVADVGAVADAETEVFGRGSGFEWG</sequence>
<reference evidence="3 4" key="1">
    <citation type="submission" date="2017-05" db="EMBL/GenBank/DDBJ databases">
        <authorList>
            <person name="Varghese N."/>
            <person name="Submissions S."/>
        </authorList>
    </citation>
    <scope>NUCLEOTIDE SEQUENCE [LARGE SCALE GENOMIC DNA]</scope>
    <source>
        <strain evidence="3 4">DSM 19504</strain>
    </source>
</reference>
<dbReference type="PANTHER" id="PTHR42923">
    <property type="entry name" value="PROTOPORPHYRINOGEN OXIDASE"/>
    <property type="match status" value="1"/>
</dbReference>
<dbReference type="Proteomes" id="UP000319712">
    <property type="component" value="Unassembled WGS sequence"/>
</dbReference>
<dbReference type="PANTHER" id="PTHR42923:SF3">
    <property type="entry name" value="PROTOPORPHYRINOGEN OXIDASE"/>
    <property type="match status" value="1"/>
</dbReference>
<protein>
    <submittedName>
        <fullName evidence="3">Protoporphyrinogen oxidase</fullName>
    </submittedName>
</protein>
<dbReference type="SUPFAM" id="SSF51905">
    <property type="entry name" value="FAD/NAD(P)-binding domain"/>
    <property type="match status" value="1"/>
</dbReference>
<accession>A0A521B7J6</accession>
<dbReference type="InterPro" id="IPR002937">
    <property type="entry name" value="Amino_oxidase"/>
</dbReference>